<accession>C1BEF2</accession>
<protein>
    <recommendedName>
        <fullName evidence="3">Cytidyltransferase-like domain-containing protein</fullName>
    </recommendedName>
</protein>
<keyword evidence="4" id="KW-0614">Plasmid</keyword>
<dbReference type="KEGG" id="rop:ROP_pKNR-01000"/>
<geneLocation type="plasmid" evidence="4 5">
    <name>pKNR</name>
</geneLocation>
<dbReference type="OrthoDB" id="3249147at2"/>
<dbReference type="SUPFAM" id="SSF52374">
    <property type="entry name" value="Nucleotidylyl transferase"/>
    <property type="match status" value="1"/>
</dbReference>
<dbReference type="Gene3D" id="3.40.50.620">
    <property type="entry name" value="HUPs"/>
    <property type="match status" value="1"/>
</dbReference>
<dbReference type="InterPro" id="IPR014729">
    <property type="entry name" value="Rossmann-like_a/b/a_fold"/>
</dbReference>
<evidence type="ECO:0000313" key="5">
    <source>
        <dbReference type="Proteomes" id="UP000002212"/>
    </source>
</evidence>
<dbReference type="GO" id="GO:0016779">
    <property type="term" value="F:nucleotidyltransferase activity"/>
    <property type="evidence" value="ECO:0007669"/>
    <property type="project" value="UniProtKB-KW"/>
</dbReference>
<dbReference type="Proteomes" id="UP000002212">
    <property type="component" value="Plasmid pKNR"/>
</dbReference>
<evidence type="ECO:0000256" key="2">
    <source>
        <dbReference type="ARBA" id="ARBA00022695"/>
    </source>
</evidence>
<keyword evidence="2" id="KW-0548">Nucleotidyltransferase</keyword>
<dbReference type="InterPro" id="IPR004821">
    <property type="entry name" value="Cyt_trans-like"/>
</dbReference>
<dbReference type="EMBL" id="AP011118">
    <property type="protein sequence ID" value="BAH56192.1"/>
    <property type="molecule type" value="Genomic_DNA"/>
</dbReference>
<dbReference type="Pfam" id="PF01467">
    <property type="entry name" value="CTP_transf_like"/>
    <property type="match status" value="1"/>
</dbReference>
<organism evidence="4 5">
    <name type="scientific">Rhodococcus opacus (strain B4)</name>
    <dbReference type="NCBI Taxonomy" id="632772"/>
    <lineage>
        <taxon>Bacteria</taxon>
        <taxon>Bacillati</taxon>
        <taxon>Actinomycetota</taxon>
        <taxon>Actinomycetes</taxon>
        <taxon>Mycobacteriales</taxon>
        <taxon>Nocardiaceae</taxon>
        <taxon>Rhodococcus</taxon>
    </lineage>
</organism>
<name>C1BEF2_RHOOB</name>
<reference evidence="4 5" key="1">
    <citation type="submission" date="2009-03" db="EMBL/GenBank/DDBJ databases">
        <title>Comparison of the complete genome sequences of Rhodococcus erythropolis PR4 and Rhodococcus opacus B4.</title>
        <authorList>
            <person name="Takarada H."/>
            <person name="Sekine M."/>
            <person name="Hosoyama A."/>
            <person name="Yamada R."/>
            <person name="Fujisawa T."/>
            <person name="Omata S."/>
            <person name="Shimizu A."/>
            <person name="Tsukatani N."/>
            <person name="Tanikawa S."/>
            <person name="Fujita N."/>
            <person name="Harayama S."/>
        </authorList>
    </citation>
    <scope>NUCLEOTIDE SEQUENCE [LARGE SCALE GENOMIC DNA]</scope>
    <source>
        <strain evidence="4 5">B4</strain>
        <plasmid evidence="4 5">pKNR</plasmid>
    </source>
</reference>
<dbReference type="RefSeq" id="WP_012691917.1">
    <property type="nucleotide sequence ID" value="NC_012523.1"/>
</dbReference>
<evidence type="ECO:0000313" key="4">
    <source>
        <dbReference type="EMBL" id="BAH56192.1"/>
    </source>
</evidence>
<feature type="domain" description="Cytidyltransferase-like" evidence="3">
    <location>
        <begin position="9"/>
        <end position="154"/>
    </location>
</feature>
<gene>
    <name evidence="4" type="ordered locus">ROP_pKNR-01000</name>
</gene>
<dbReference type="PATRIC" id="fig|632772.20.peg.7677"/>
<sequence>MSEPKNGLVLGRFQPFHLGHLEYVEAARSHCRRLFVGITNPDPESRVPSGADPKRSLAENNPFTFAERRTMIEESLWDLGWTGRDFAIVPAPILQADRLLHYLPRPAETTVYMTIYDAWGEQKVEFMSKLGYQVEVLWRRDDDSRVASGTQIRTLLTSGDDWRVTSGDDWRALVPGAVARLLGESNFLAS</sequence>
<evidence type="ECO:0000256" key="1">
    <source>
        <dbReference type="ARBA" id="ARBA00022679"/>
    </source>
</evidence>
<dbReference type="PANTHER" id="PTHR21342:SF0">
    <property type="entry name" value="BIFUNCTIONAL NMN ADENYLYLTRANSFERASE_NUDIX HYDROLASE"/>
    <property type="match status" value="1"/>
</dbReference>
<dbReference type="HOGENOM" id="CLU_108783_0_0_11"/>
<keyword evidence="1" id="KW-0808">Transferase</keyword>
<dbReference type="NCBIfam" id="TIGR00125">
    <property type="entry name" value="cyt_tran_rel"/>
    <property type="match status" value="1"/>
</dbReference>
<dbReference type="AlphaFoldDB" id="C1BEF2"/>
<proteinExistence type="predicted"/>
<dbReference type="PANTHER" id="PTHR21342">
    <property type="entry name" value="PHOSPHOPANTETHEINE ADENYLYLTRANSFERASE"/>
    <property type="match status" value="1"/>
</dbReference>
<evidence type="ECO:0000259" key="3">
    <source>
        <dbReference type="Pfam" id="PF01467"/>
    </source>
</evidence>